<dbReference type="Proteomes" id="UP000546536">
    <property type="component" value="Unassembled WGS sequence"/>
</dbReference>
<proteinExistence type="predicted"/>
<gene>
    <name evidence="1" type="ORF">HLH13_13365</name>
</gene>
<organism evidence="1 2">
    <name type="scientific">Acinetobacter terrae</name>
    <dbReference type="NCBI Taxonomy" id="2731247"/>
    <lineage>
        <taxon>Bacteria</taxon>
        <taxon>Pseudomonadati</taxon>
        <taxon>Pseudomonadota</taxon>
        <taxon>Gammaproteobacteria</taxon>
        <taxon>Moraxellales</taxon>
        <taxon>Moraxellaceae</taxon>
        <taxon>Acinetobacter</taxon>
        <taxon>Acinetobacter Taxon 24</taxon>
    </lineage>
</organism>
<reference evidence="1 2" key="1">
    <citation type="submission" date="2020-04" db="EMBL/GenBank/DDBJ databases">
        <title>Acinetobacter Taxon 24.</title>
        <authorList>
            <person name="Nemec A."/>
            <person name="Radolfova-Krizova L."/>
            <person name="Higgins P.G."/>
            <person name="Spanelova P."/>
        </authorList>
    </citation>
    <scope>NUCLEOTIDE SEQUENCE [LARGE SCALE GENOMIC DNA]</scope>
    <source>
        <strain evidence="1 2">ANC 4279</strain>
    </source>
</reference>
<evidence type="ECO:0000313" key="1">
    <source>
        <dbReference type="EMBL" id="NNH88679.1"/>
    </source>
</evidence>
<dbReference type="EMBL" id="JABERG010000017">
    <property type="protein sequence ID" value="NNH88679.1"/>
    <property type="molecule type" value="Genomic_DNA"/>
</dbReference>
<comment type="caution">
    <text evidence="1">The sequence shown here is derived from an EMBL/GenBank/DDBJ whole genome shotgun (WGS) entry which is preliminary data.</text>
</comment>
<name>A0ABX1V4Y3_9GAMM</name>
<evidence type="ECO:0000313" key="2">
    <source>
        <dbReference type="Proteomes" id="UP000546536"/>
    </source>
</evidence>
<accession>A0ABX1V4Y3</accession>
<sequence length="789" mass="93393">MISFWRKLRCFNYFFDEEQTIQPKRKIIENTELHLLDKLFEFSLSTAYGEDISDLLESQILDLFQAVLNTRQGLDLEISALFAQQKITHTSVFPLSQNYSLMTGRLEYPAIFAKKLDRHITQFVGCNFSKENIDMKTASFLKNQIRITDQFVEEMDQKIIPFQKRLDDCFKYSQSIKFLSLKLLYVNHFYNTSSISSQTLQQVRECYEKHLRLFRRNVQHVEGLLSCFDKLEFGINDNFYVFGVFLFKNEAHESISKMEVKIQQLWESTFNELTDFERYPLSITGNGITIPYCTRVNTQWSDFVTEGILKKDSTKYTKFIRTTLNYMANQHELFSVIVADQKLEAGFHGYYVVPSDHLRIQAKPVLTKKKRNSIRKPHSDSQKNYANLLKKMKLRKIVEQRLEEIQDCYDSFFSHLELAFPNRNDSAAFEWLIKMEIFIYLIGEWKQSLRQPSVLVITKRLATDLDNIYRFFISTMDLNSIHKILKNLLHEYGCIFSPRIMVAYIALEEIKELKEKRMAFPGGIMMPDEEKYAFVEKIRSLLKHPLHQMSKFRKYFDSFGLLQLSRTTYIQHIQDGQKKDQTLGGWIERRHAQSKKDYRTYLNYWDENNAHEGTQIFITLGIKCSNFVANFTSIDHTIREGIDRLKKVGKPEIYAYLGQWRVIQNQLDQGNYKITILFSIDSHYVDYDEQSGNLGADFKKLFQQKLEMLFSKYNAEKTDRDDEVSIFDTQSEFDRFDSNTLSSYQDTSMEVLRRWFYEVSHSFQYFILSPIEAKKIIKGTRKNKRKSRI</sequence>
<protein>
    <submittedName>
        <fullName evidence="1">Uncharacterized protein</fullName>
    </submittedName>
</protein>
<keyword evidence="2" id="KW-1185">Reference proteome</keyword>
<dbReference type="RefSeq" id="WP_214645412.1">
    <property type="nucleotide sequence ID" value="NZ_JABERG010000017.1"/>
</dbReference>